<evidence type="ECO:0000313" key="3">
    <source>
        <dbReference type="EMBL" id="CAI8608751.1"/>
    </source>
</evidence>
<dbReference type="EMBL" id="OX451739">
    <property type="protein sequence ID" value="CAI8608751.1"/>
    <property type="molecule type" value="Genomic_DNA"/>
</dbReference>
<dbReference type="GO" id="GO:0042910">
    <property type="term" value="F:xenobiotic transmembrane transporter activity"/>
    <property type="evidence" value="ECO:0007669"/>
    <property type="project" value="InterPro"/>
</dbReference>
<dbReference type="PANTHER" id="PTHR11206">
    <property type="entry name" value="MULTIDRUG RESISTANCE PROTEIN"/>
    <property type="match status" value="1"/>
</dbReference>
<dbReference type="GO" id="GO:0016020">
    <property type="term" value="C:membrane"/>
    <property type="evidence" value="ECO:0007669"/>
    <property type="project" value="InterPro"/>
</dbReference>
<evidence type="ECO:0000256" key="1">
    <source>
        <dbReference type="ARBA" id="ARBA00010199"/>
    </source>
</evidence>
<feature type="region of interest" description="Disordered" evidence="2">
    <location>
        <begin position="1"/>
        <end position="21"/>
    </location>
</feature>
<accession>A0AAV1AFV1</accession>
<organism evidence="3 4">
    <name type="scientific">Vicia faba</name>
    <name type="common">Broad bean</name>
    <name type="synonym">Faba vulgaris</name>
    <dbReference type="NCBI Taxonomy" id="3906"/>
    <lineage>
        <taxon>Eukaryota</taxon>
        <taxon>Viridiplantae</taxon>
        <taxon>Streptophyta</taxon>
        <taxon>Embryophyta</taxon>
        <taxon>Tracheophyta</taxon>
        <taxon>Spermatophyta</taxon>
        <taxon>Magnoliopsida</taxon>
        <taxon>eudicotyledons</taxon>
        <taxon>Gunneridae</taxon>
        <taxon>Pentapetalae</taxon>
        <taxon>rosids</taxon>
        <taxon>fabids</taxon>
        <taxon>Fabales</taxon>
        <taxon>Fabaceae</taxon>
        <taxon>Papilionoideae</taxon>
        <taxon>50 kb inversion clade</taxon>
        <taxon>NPAAA clade</taxon>
        <taxon>Hologalegina</taxon>
        <taxon>IRL clade</taxon>
        <taxon>Fabeae</taxon>
        <taxon>Vicia</taxon>
    </lineage>
</organism>
<gene>
    <name evidence="3" type="ORF">VFH_IV100760</name>
</gene>
<sequence length="174" mass="18651">MESDRQTHPLLTPLNNPQQDQTNTTAVFTSKFDDIPPITSAGTFARGFLNESKKLWYLAGPAIFTSISQYSLGAVTQVFAGQVGTLQLAAVSIENSVIAGFCLGITIGMGSALETLCGQAFGAGKLDMLGIYMQRSWPNNSHIRDCGSFHIMDDSSVVCLRDEFSGTEVFAGAE</sequence>
<dbReference type="GO" id="GO:0015297">
    <property type="term" value="F:antiporter activity"/>
    <property type="evidence" value="ECO:0007669"/>
    <property type="project" value="InterPro"/>
</dbReference>
<evidence type="ECO:0008006" key="5">
    <source>
        <dbReference type="Google" id="ProtNLM"/>
    </source>
</evidence>
<keyword evidence="4" id="KW-1185">Reference proteome</keyword>
<evidence type="ECO:0000256" key="2">
    <source>
        <dbReference type="SAM" id="MobiDB-lite"/>
    </source>
</evidence>
<proteinExistence type="inferred from homology"/>
<dbReference type="Proteomes" id="UP001157006">
    <property type="component" value="Chromosome 4"/>
</dbReference>
<dbReference type="InterPro" id="IPR002528">
    <property type="entry name" value="MATE_fam"/>
</dbReference>
<dbReference type="Pfam" id="PF01554">
    <property type="entry name" value="MatE"/>
    <property type="match status" value="1"/>
</dbReference>
<evidence type="ECO:0000313" key="4">
    <source>
        <dbReference type="Proteomes" id="UP001157006"/>
    </source>
</evidence>
<comment type="similarity">
    <text evidence="1">Belongs to the multi antimicrobial extrusion (MATE) (TC 2.A.66.1) family.</text>
</comment>
<reference evidence="3 4" key="1">
    <citation type="submission" date="2023-01" db="EMBL/GenBank/DDBJ databases">
        <authorList>
            <person name="Kreplak J."/>
        </authorList>
    </citation>
    <scope>NUCLEOTIDE SEQUENCE [LARGE SCALE GENOMIC DNA]</scope>
</reference>
<name>A0AAV1AFV1_VICFA</name>
<dbReference type="AlphaFoldDB" id="A0AAV1AFV1"/>
<protein>
    <recommendedName>
        <fullName evidence="5">Multi antimicrobial extrusion protein</fullName>
    </recommendedName>
</protein>